<feature type="transmembrane region" description="Helical" evidence="1">
    <location>
        <begin position="62"/>
        <end position="83"/>
    </location>
</feature>
<dbReference type="Proteomes" id="UP000243507">
    <property type="component" value="Unassembled WGS sequence"/>
</dbReference>
<feature type="transmembrane region" description="Helical" evidence="1">
    <location>
        <begin position="7"/>
        <end position="29"/>
    </location>
</feature>
<proteinExistence type="predicted"/>
<dbReference type="InterPro" id="IPR003425">
    <property type="entry name" value="CCB3/YggT"/>
</dbReference>
<keyword evidence="1" id="KW-1133">Transmembrane helix</keyword>
<keyword evidence="1" id="KW-0472">Membrane</keyword>
<evidence type="ECO:0000313" key="3">
    <source>
        <dbReference type="Proteomes" id="UP000243507"/>
    </source>
</evidence>
<keyword evidence="1" id="KW-0812">Transmembrane</keyword>
<comment type="caution">
    <text evidence="2">The sequence shown here is derived from an EMBL/GenBank/DDBJ whole genome shotgun (WGS) entry which is preliminary data.</text>
</comment>
<name>A0A2A4CQY9_9RHOB</name>
<gene>
    <name evidence="2" type="ORF">CLN94_08005</name>
</gene>
<dbReference type="RefSeq" id="WP_096432987.1">
    <property type="nucleotide sequence ID" value="NZ_NTJD01000005.1"/>
</dbReference>
<protein>
    <submittedName>
        <fullName evidence="2">YggT family protein</fullName>
    </submittedName>
</protein>
<dbReference type="GO" id="GO:0016020">
    <property type="term" value="C:membrane"/>
    <property type="evidence" value="ECO:0007669"/>
    <property type="project" value="InterPro"/>
</dbReference>
<evidence type="ECO:0000313" key="2">
    <source>
        <dbReference type="EMBL" id="PCD76536.1"/>
    </source>
</evidence>
<dbReference type="OrthoDB" id="9814445at2"/>
<evidence type="ECO:0000256" key="1">
    <source>
        <dbReference type="SAM" id="Phobius"/>
    </source>
</evidence>
<accession>A0A2A4CQY9</accession>
<dbReference type="AlphaFoldDB" id="A0A2A4CQY9"/>
<sequence>MVTLYQALDMILGVVYFVMIAHIVMSWLINFQVLNLRQPLVAQIWYGLNSVLEPIYSRIRRFLPNTGMLDLAPLVAFILIIILRQALRNNAGFFYSAAGF</sequence>
<dbReference type="Pfam" id="PF02325">
    <property type="entry name" value="CCB3_YggT"/>
    <property type="match status" value="1"/>
</dbReference>
<keyword evidence="3" id="KW-1185">Reference proteome</keyword>
<organism evidence="2 3">
    <name type="scientific">Pseudothioclava arenosa</name>
    <dbReference type="NCBI Taxonomy" id="1795308"/>
    <lineage>
        <taxon>Bacteria</taxon>
        <taxon>Pseudomonadati</taxon>
        <taxon>Pseudomonadota</taxon>
        <taxon>Alphaproteobacteria</taxon>
        <taxon>Rhodobacterales</taxon>
        <taxon>Paracoccaceae</taxon>
        <taxon>Pseudothioclava</taxon>
    </lineage>
</organism>
<dbReference type="EMBL" id="NTJD01000005">
    <property type="protein sequence ID" value="PCD76536.1"/>
    <property type="molecule type" value="Genomic_DNA"/>
</dbReference>
<reference evidence="2 3" key="1">
    <citation type="submission" date="2017-09" db="EMBL/GenBank/DDBJ databases">
        <title>A multilocus sequence analysis scheme for characterization of bacteria in the genus Thioclava.</title>
        <authorList>
            <person name="Liu Y."/>
            <person name="Shao Z."/>
        </authorList>
    </citation>
    <scope>NUCLEOTIDE SEQUENCE [LARGE SCALE GENOMIC DNA]</scope>
    <source>
        <strain evidence="2 3">CAU 1312</strain>
    </source>
</reference>